<dbReference type="SUPFAM" id="SSF49464">
    <property type="entry name" value="Carboxypeptidase regulatory domain-like"/>
    <property type="match status" value="1"/>
</dbReference>
<dbReference type="EMBL" id="RXOF01000003">
    <property type="protein sequence ID" value="RTQ51610.1"/>
    <property type="molecule type" value="Genomic_DNA"/>
</dbReference>
<evidence type="ECO:0000256" key="1">
    <source>
        <dbReference type="PROSITE-ProRule" id="PRU01360"/>
    </source>
</evidence>
<keyword evidence="2" id="KW-0732">Signal</keyword>
<keyword evidence="1" id="KW-0813">Transport</keyword>
<dbReference type="PROSITE" id="PS52016">
    <property type="entry name" value="TONB_DEPENDENT_REC_3"/>
    <property type="match status" value="1"/>
</dbReference>
<dbReference type="SUPFAM" id="SSF56935">
    <property type="entry name" value="Porins"/>
    <property type="match status" value="1"/>
</dbReference>
<accession>A0A431U5R1</accession>
<keyword evidence="4" id="KW-0675">Receptor</keyword>
<dbReference type="AlphaFoldDB" id="A0A431U5R1"/>
<feature type="signal peptide" evidence="2">
    <location>
        <begin position="1"/>
        <end position="33"/>
    </location>
</feature>
<gene>
    <name evidence="4" type="ORF">EJV47_07365</name>
</gene>
<dbReference type="Gene3D" id="2.170.130.10">
    <property type="entry name" value="TonB-dependent receptor, plug domain"/>
    <property type="match status" value="1"/>
</dbReference>
<dbReference type="InterPro" id="IPR037066">
    <property type="entry name" value="Plug_dom_sf"/>
</dbReference>
<keyword evidence="5" id="KW-1185">Reference proteome</keyword>
<dbReference type="GO" id="GO:0009279">
    <property type="term" value="C:cell outer membrane"/>
    <property type="evidence" value="ECO:0007669"/>
    <property type="project" value="UniProtKB-SubCell"/>
</dbReference>
<comment type="caution">
    <text evidence="4">The sequence shown here is derived from an EMBL/GenBank/DDBJ whole genome shotgun (WGS) entry which is preliminary data.</text>
</comment>
<comment type="similarity">
    <text evidence="1">Belongs to the TonB-dependent receptor family.</text>
</comment>
<evidence type="ECO:0000313" key="4">
    <source>
        <dbReference type="EMBL" id="RTQ51610.1"/>
    </source>
</evidence>
<evidence type="ECO:0000313" key="5">
    <source>
        <dbReference type="Proteomes" id="UP000282184"/>
    </source>
</evidence>
<comment type="subcellular location">
    <subcellularLocation>
        <location evidence="1">Cell outer membrane</location>
        <topology evidence="1">Multi-pass membrane protein</topology>
    </subcellularLocation>
</comment>
<keyword evidence="1" id="KW-1134">Transmembrane beta strand</keyword>
<feature type="chain" id="PRO_5019419091" evidence="2">
    <location>
        <begin position="34"/>
        <end position="1081"/>
    </location>
</feature>
<dbReference type="InterPro" id="IPR039426">
    <property type="entry name" value="TonB-dep_rcpt-like"/>
</dbReference>
<protein>
    <submittedName>
        <fullName evidence="4">TonB-dependent receptor</fullName>
    </submittedName>
</protein>
<dbReference type="Pfam" id="PF13715">
    <property type="entry name" value="CarbopepD_reg_2"/>
    <property type="match status" value="1"/>
</dbReference>
<dbReference type="InterPro" id="IPR012910">
    <property type="entry name" value="Plug_dom"/>
</dbReference>
<sequence length="1081" mass="117380">MKNLLPTLPAAGAPRLAGALLSGLLVSAGAATAATPGTPTPPPASADAQINVNVTGTVRDAKGGVIPGASVVLKGTTTGTSTDAEGVFRINLPTGNETLVISSVGFKKQEVVVGGRTTVDVTLQDEMSALDEVVVVGYGTQTKISLTGSVAPVDMQKVQDLPVGSLSTAIQGQLPGVGVSGGNGRPGDPGQITIRNPQLLSKDGGTLRPLFVIDNVVRTEEDFNLLDASEVEAISVLKDAAAAIYGARSSQGVVVVTTKRGKAGAPKFNYNTSLGYTDAVRLPDMMTGLQHATYLNDMNQEGGKLPTDPVMYTPDELEHFANNNYNWLKEAWKPSLLMRHALNVSGGTDKATYFAGISYTGQDANFENIKSNKWTFRASADVTVARGLKAGLSLSGDLSQKRMYYLKQGGENPENDMKSLLYSPQFSQPYVNGLPVLLNPVSNPSNDFGAFHFFEVQRSNNYTATRGTGLNLTANVDYEVPFLKGLKLRGLFGKTMDNTFGKQYGTKYNVYQFSMLGQNKHIYGGDVQKIVTLNNGDRVRINPGFYDSYQLNGYLTFDRDFGKHHVSAIAFYEQSEVHRDEVAAMAEGVIIGGLDNMRYATGAQTANETESENGLVSMAGRLNYAYDNKYLLEFAIRRDGSTNFAPGLRWGTFPSLSVGWVMSEEGFFRDNVHFVNLLKIRASGARMGNDATKAYQWLTSYNIQTGKAPVFGGNTDRGLVINPATAMANPLVQWDDVNKFNGGLDMAFLENRLSFTADAYYNHHYNMLTNLTSGVPLLIGATVPSENFSTVNAFGYELSVGYNGRVGNDLSYKINSFFTWYDNKNIKVDVEKGKIGTYQDPTGRSSDMGVLGYKYLGMIRTQADLDAWIAATGYTPTNGRGTIFGAQPKLGMLTYEDVRGPKNPLTNEYAGPDGKITEEDLQYLTKKASNHYSVGLNPSISWKGLNVSVTMGASFGGQDVIESTARSQATATANRPAFWADHWTRENPDAKYPSPFYKDNYNVTSDFWFRSSFTAGMRNANVSYTFPTTLTSKAGIGSLRVYFVALNPVNFYNPYDFKVYSGAYDAYPTLRSMSLGLNIGL</sequence>
<reference evidence="4 5" key="1">
    <citation type="submission" date="2018-12" db="EMBL/GenBank/DDBJ databases">
        <title>Hymenobacter gummosus sp. nov., isolated from a spring.</title>
        <authorList>
            <person name="Nie L."/>
        </authorList>
    </citation>
    <scope>NUCLEOTIDE SEQUENCE [LARGE SCALE GENOMIC DNA]</scope>
    <source>
        <strain evidence="4 5">KCTC 52166</strain>
    </source>
</reference>
<keyword evidence="1" id="KW-0998">Cell outer membrane</keyword>
<name>A0A431U5R1_9BACT</name>
<dbReference type="NCBIfam" id="TIGR04056">
    <property type="entry name" value="OMP_RagA_SusC"/>
    <property type="match status" value="1"/>
</dbReference>
<organism evidence="4 5">
    <name type="scientific">Hymenobacter gummosus</name>
    <dbReference type="NCBI Taxonomy" id="1776032"/>
    <lineage>
        <taxon>Bacteria</taxon>
        <taxon>Pseudomonadati</taxon>
        <taxon>Bacteroidota</taxon>
        <taxon>Cytophagia</taxon>
        <taxon>Cytophagales</taxon>
        <taxon>Hymenobacteraceae</taxon>
        <taxon>Hymenobacter</taxon>
    </lineage>
</organism>
<dbReference type="Gene3D" id="2.60.40.1120">
    <property type="entry name" value="Carboxypeptidase-like, regulatory domain"/>
    <property type="match status" value="1"/>
</dbReference>
<dbReference type="RefSeq" id="WP_126692501.1">
    <property type="nucleotide sequence ID" value="NZ_RXOF01000003.1"/>
</dbReference>
<dbReference type="InterPro" id="IPR023996">
    <property type="entry name" value="TonB-dep_OMP_SusC/RagA"/>
</dbReference>
<feature type="domain" description="TonB-dependent receptor plug" evidence="3">
    <location>
        <begin position="143"/>
        <end position="253"/>
    </location>
</feature>
<keyword evidence="1" id="KW-0472">Membrane</keyword>
<dbReference type="InterPro" id="IPR008969">
    <property type="entry name" value="CarboxyPept-like_regulatory"/>
</dbReference>
<evidence type="ECO:0000256" key="2">
    <source>
        <dbReference type="SAM" id="SignalP"/>
    </source>
</evidence>
<evidence type="ECO:0000259" key="3">
    <source>
        <dbReference type="Pfam" id="PF07715"/>
    </source>
</evidence>
<dbReference type="Proteomes" id="UP000282184">
    <property type="component" value="Unassembled WGS sequence"/>
</dbReference>
<dbReference type="Pfam" id="PF07715">
    <property type="entry name" value="Plug"/>
    <property type="match status" value="1"/>
</dbReference>
<proteinExistence type="inferred from homology"/>
<keyword evidence="1" id="KW-0812">Transmembrane</keyword>
<dbReference type="OrthoDB" id="9768177at2"/>